<evidence type="ECO:0000256" key="1">
    <source>
        <dbReference type="SAM" id="Phobius"/>
    </source>
</evidence>
<organism evidence="2 3">
    <name type="scientific">Sphingomonas horti</name>
    <dbReference type="NCBI Taxonomy" id="2682842"/>
    <lineage>
        <taxon>Bacteria</taxon>
        <taxon>Pseudomonadati</taxon>
        <taxon>Pseudomonadota</taxon>
        <taxon>Alphaproteobacteria</taxon>
        <taxon>Sphingomonadales</taxon>
        <taxon>Sphingomonadaceae</taxon>
        <taxon>Sphingomonas</taxon>
    </lineage>
</organism>
<evidence type="ECO:0008006" key="4">
    <source>
        <dbReference type="Google" id="ProtNLM"/>
    </source>
</evidence>
<keyword evidence="1" id="KW-1133">Transmembrane helix</keyword>
<keyword evidence="1" id="KW-0812">Transmembrane</keyword>
<dbReference type="PIRSF" id="PIRSF011386">
    <property type="entry name" value="FixH"/>
    <property type="match status" value="1"/>
</dbReference>
<keyword evidence="1" id="KW-0472">Membrane</keyword>
<keyword evidence="3" id="KW-1185">Reference proteome</keyword>
<dbReference type="InterPro" id="IPR008620">
    <property type="entry name" value="FixH"/>
</dbReference>
<sequence>MTRRFTGWHMLAILIAFFGTVIAVNFVMAWYATRTFGGTVVDNSYVASQEFNRWLAEARAQEQLGWTKTVAVDARRHVTIAASSADGQPLAGLSASAVARHPLGREADVPLRFAPAGDGRLRSVEALPAGRWLVHLTVRSGANEARLIENLS</sequence>
<dbReference type="Proteomes" id="UP000441389">
    <property type="component" value="Unassembled WGS sequence"/>
</dbReference>
<dbReference type="EMBL" id="WQMS01000008">
    <property type="protein sequence ID" value="MVO77851.1"/>
    <property type="molecule type" value="Genomic_DNA"/>
</dbReference>
<dbReference type="AlphaFoldDB" id="A0A6I4J398"/>
<protein>
    <recommendedName>
        <fullName evidence="4">Nitrogen fixation protein FixH</fullName>
    </recommendedName>
</protein>
<evidence type="ECO:0000313" key="2">
    <source>
        <dbReference type="EMBL" id="MVO77851.1"/>
    </source>
</evidence>
<name>A0A6I4J398_9SPHN</name>
<gene>
    <name evidence="2" type="ORF">GON01_07875</name>
</gene>
<proteinExistence type="predicted"/>
<reference evidence="2 3" key="1">
    <citation type="submission" date="2019-12" db="EMBL/GenBank/DDBJ databases">
        <authorList>
            <person name="Huq M.A."/>
        </authorList>
    </citation>
    <scope>NUCLEOTIDE SEQUENCE [LARGE SCALE GENOMIC DNA]</scope>
    <source>
        <strain evidence="2 3">MAH-20</strain>
    </source>
</reference>
<feature type="transmembrane region" description="Helical" evidence="1">
    <location>
        <begin position="12"/>
        <end position="32"/>
    </location>
</feature>
<accession>A0A6I4J398</accession>
<evidence type="ECO:0000313" key="3">
    <source>
        <dbReference type="Proteomes" id="UP000441389"/>
    </source>
</evidence>
<dbReference type="Pfam" id="PF05751">
    <property type="entry name" value="FixH"/>
    <property type="match status" value="1"/>
</dbReference>
<dbReference type="RefSeq" id="WP_157026822.1">
    <property type="nucleotide sequence ID" value="NZ_WQMS01000008.1"/>
</dbReference>
<comment type="caution">
    <text evidence="2">The sequence shown here is derived from an EMBL/GenBank/DDBJ whole genome shotgun (WGS) entry which is preliminary data.</text>
</comment>
<dbReference type="InterPro" id="IPR018037">
    <property type="entry name" value="FixH_proteobacterial"/>
</dbReference>